<protein>
    <submittedName>
        <fullName evidence="1">Kinase-like protein</fullName>
    </submittedName>
</protein>
<reference evidence="1" key="1">
    <citation type="submission" date="2019-10" db="EMBL/GenBank/DDBJ databases">
        <authorList>
            <consortium name="DOE Joint Genome Institute"/>
            <person name="Kuo A."/>
            <person name="Miyauchi S."/>
            <person name="Kiss E."/>
            <person name="Drula E."/>
            <person name="Kohler A."/>
            <person name="Sanchez-Garcia M."/>
            <person name="Andreopoulos B."/>
            <person name="Barry K.W."/>
            <person name="Bonito G."/>
            <person name="Buee M."/>
            <person name="Carver A."/>
            <person name="Chen C."/>
            <person name="Cichocki N."/>
            <person name="Clum A."/>
            <person name="Culley D."/>
            <person name="Crous P.W."/>
            <person name="Fauchery L."/>
            <person name="Girlanda M."/>
            <person name="Hayes R."/>
            <person name="Keri Z."/>
            <person name="Labutti K."/>
            <person name="Lipzen A."/>
            <person name="Lombard V."/>
            <person name="Magnuson J."/>
            <person name="Maillard F."/>
            <person name="Morin E."/>
            <person name="Murat C."/>
            <person name="Nolan M."/>
            <person name="Ohm R."/>
            <person name="Pangilinan J."/>
            <person name="Pereira M."/>
            <person name="Perotto S."/>
            <person name="Peter M."/>
            <person name="Riley R."/>
            <person name="Sitrit Y."/>
            <person name="Stielow B."/>
            <person name="Szollosi G."/>
            <person name="Zifcakova L."/>
            <person name="Stursova M."/>
            <person name="Spatafora J.W."/>
            <person name="Tedersoo L."/>
            <person name="Vaario L.-M."/>
            <person name="Yamada A."/>
            <person name="Yan M."/>
            <person name="Wang P."/>
            <person name="Xu J."/>
            <person name="Bruns T."/>
            <person name="Baldrian P."/>
            <person name="Vilgalys R."/>
            <person name="Henrissat B."/>
            <person name="Grigoriev I.V."/>
            <person name="Hibbett D."/>
            <person name="Nagy L.G."/>
            <person name="Martin F.M."/>
        </authorList>
    </citation>
    <scope>NUCLEOTIDE SEQUENCE</scope>
    <source>
        <strain evidence="1">P2</strain>
    </source>
</reference>
<proteinExistence type="predicted"/>
<accession>A0ACB6ZII7</accession>
<reference evidence="1" key="2">
    <citation type="journal article" date="2020" name="Nat. Commun.">
        <title>Large-scale genome sequencing of mycorrhizal fungi provides insights into the early evolution of symbiotic traits.</title>
        <authorList>
            <person name="Miyauchi S."/>
            <person name="Kiss E."/>
            <person name="Kuo A."/>
            <person name="Drula E."/>
            <person name="Kohler A."/>
            <person name="Sanchez-Garcia M."/>
            <person name="Morin E."/>
            <person name="Andreopoulos B."/>
            <person name="Barry K.W."/>
            <person name="Bonito G."/>
            <person name="Buee M."/>
            <person name="Carver A."/>
            <person name="Chen C."/>
            <person name="Cichocki N."/>
            <person name="Clum A."/>
            <person name="Culley D."/>
            <person name="Crous P.W."/>
            <person name="Fauchery L."/>
            <person name="Girlanda M."/>
            <person name="Hayes R.D."/>
            <person name="Keri Z."/>
            <person name="LaButti K."/>
            <person name="Lipzen A."/>
            <person name="Lombard V."/>
            <person name="Magnuson J."/>
            <person name="Maillard F."/>
            <person name="Murat C."/>
            <person name="Nolan M."/>
            <person name="Ohm R.A."/>
            <person name="Pangilinan J."/>
            <person name="Pereira M.F."/>
            <person name="Perotto S."/>
            <person name="Peter M."/>
            <person name="Pfister S."/>
            <person name="Riley R."/>
            <person name="Sitrit Y."/>
            <person name="Stielow J.B."/>
            <person name="Szollosi G."/>
            <person name="Zifcakova L."/>
            <person name="Stursova M."/>
            <person name="Spatafora J.W."/>
            <person name="Tedersoo L."/>
            <person name="Vaario L.M."/>
            <person name="Yamada A."/>
            <person name="Yan M."/>
            <person name="Wang P."/>
            <person name="Xu J."/>
            <person name="Bruns T."/>
            <person name="Baldrian P."/>
            <person name="Vilgalys R."/>
            <person name="Dunand C."/>
            <person name="Henrissat B."/>
            <person name="Grigoriev I.V."/>
            <person name="Hibbett D."/>
            <person name="Nagy L.G."/>
            <person name="Martin F.M."/>
        </authorList>
    </citation>
    <scope>NUCLEOTIDE SEQUENCE</scope>
    <source>
        <strain evidence="1">P2</strain>
    </source>
</reference>
<gene>
    <name evidence="1" type="ORF">BDM02DRAFT_3113780</name>
</gene>
<organism evidence="1 2">
    <name type="scientific">Thelephora ganbajun</name>
    <name type="common">Ganba fungus</name>
    <dbReference type="NCBI Taxonomy" id="370292"/>
    <lineage>
        <taxon>Eukaryota</taxon>
        <taxon>Fungi</taxon>
        <taxon>Dikarya</taxon>
        <taxon>Basidiomycota</taxon>
        <taxon>Agaricomycotina</taxon>
        <taxon>Agaricomycetes</taxon>
        <taxon>Thelephorales</taxon>
        <taxon>Thelephoraceae</taxon>
        <taxon>Thelephora</taxon>
    </lineage>
</organism>
<sequence>MSHISIFQPEGSTSSESISLPHSFVTLKAADANSWPLLPELGVFLRDEGHKTLTELRGNAAAEVADFFDTLIRDKLGDYPEFRRRTMRVLRDLCKSWGVLPASYTLQGEVKVSDGRPCAFAGFSEVWHGTLGCEKVAIKVIKISRTTTDPKRKMKKQLAKEAIIWKHLRHRNILPLYGVSTSINLAGIEPLHPCLVSPWMENGNIRVFVRENPTFDRFKLLVDACEGLIYLHSEGFSHGDLKGDNVLIDSERRACLADFGLAGIVGVSNSSDPGGTPAYMAPELFYRRANADRSRTTQLLKEPIDVFSLGTLIHEVLSGKQPSRGLRLGPPSWNPIPNHPVWNMVERCRATEPTERPKLLEVLECLTCPPTDPPERWPSPSTTESSLSPLNSSPSFQPSSRAAFMALSPFFSVPSVIPRLPISAHALLRYVTVPSLARQDDPDGPVFRWRVMGGGTRK</sequence>
<dbReference type="Proteomes" id="UP000886501">
    <property type="component" value="Unassembled WGS sequence"/>
</dbReference>
<comment type="caution">
    <text evidence="1">The sequence shown here is derived from an EMBL/GenBank/DDBJ whole genome shotgun (WGS) entry which is preliminary data.</text>
</comment>
<dbReference type="EMBL" id="MU117998">
    <property type="protein sequence ID" value="KAF9649399.1"/>
    <property type="molecule type" value="Genomic_DNA"/>
</dbReference>
<evidence type="ECO:0000313" key="1">
    <source>
        <dbReference type="EMBL" id="KAF9649399.1"/>
    </source>
</evidence>
<keyword evidence="2" id="KW-1185">Reference proteome</keyword>
<name>A0ACB6ZII7_THEGA</name>
<evidence type="ECO:0000313" key="2">
    <source>
        <dbReference type="Proteomes" id="UP000886501"/>
    </source>
</evidence>